<dbReference type="AlphaFoldDB" id="A0AA86PME8"/>
<proteinExistence type="predicted"/>
<evidence type="ECO:0000313" key="1">
    <source>
        <dbReference type="EMBL" id="CAI9942584.1"/>
    </source>
</evidence>
<accession>A0AA86PME8</accession>
<comment type="caution">
    <text evidence="1">The sequence shown here is derived from an EMBL/GenBank/DDBJ whole genome shotgun (WGS) entry which is preliminary data.</text>
</comment>
<dbReference type="Proteomes" id="UP001642409">
    <property type="component" value="Unassembled WGS sequence"/>
</dbReference>
<keyword evidence="3" id="KW-1185">Reference proteome</keyword>
<evidence type="ECO:0000313" key="2">
    <source>
        <dbReference type="EMBL" id="CAL6013786.1"/>
    </source>
</evidence>
<gene>
    <name evidence="2" type="ORF">HINF_LOCUS23955</name>
    <name evidence="1" type="ORF">HINF_LOCUS30229</name>
</gene>
<name>A0AA86PME8_9EUKA</name>
<protein>
    <submittedName>
        <fullName evidence="2">Hypothetical_protein</fullName>
    </submittedName>
</protein>
<sequence length="377" mass="43642">MQRQMFSLAQKEIIEERILNFVQQQLKTQLPSTKQLIEFYLDNKSRGMINWHYIDQQLGFSPYKNNKSFSYKYFAETMIPRYSTPWPEELILKIDDETRMLAAKMRVQFSNTQSTLDYVALRKDIMDQVTNNLELRQYNHSYKRVQDRIRNMVDDIVKCKYYQPENTQTEISDSVTAKVDNKMKQSVQLPPNYLKSQQNNIPENVSPYMSASNPQLNTQVNIKQKSVIEQLNKQILQQSNYQNQSVQMQSTKIKIDSFQIPNLNQNSFSKIQVQAQNPSWFAVPQITVNNTIDNLSKNICAPAQEIDDMGLLQNLSIIYSASSRAQQIVQIFQLELLNADKQQIEKITGSMADLLSVALKIDLSQAKTIAAKAINDK</sequence>
<reference evidence="1" key="1">
    <citation type="submission" date="2023-06" db="EMBL/GenBank/DDBJ databases">
        <authorList>
            <person name="Kurt Z."/>
        </authorList>
    </citation>
    <scope>NUCLEOTIDE SEQUENCE</scope>
</reference>
<organism evidence="1">
    <name type="scientific">Hexamita inflata</name>
    <dbReference type="NCBI Taxonomy" id="28002"/>
    <lineage>
        <taxon>Eukaryota</taxon>
        <taxon>Metamonada</taxon>
        <taxon>Diplomonadida</taxon>
        <taxon>Hexamitidae</taxon>
        <taxon>Hexamitinae</taxon>
        <taxon>Hexamita</taxon>
    </lineage>
</organism>
<dbReference type="EMBL" id="CATOUU010000703">
    <property type="protein sequence ID" value="CAI9942584.1"/>
    <property type="molecule type" value="Genomic_DNA"/>
</dbReference>
<evidence type="ECO:0000313" key="3">
    <source>
        <dbReference type="Proteomes" id="UP001642409"/>
    </source>
</evidence>
<dbReference type="EMBL" id="CAXDID020000069">
    <property type="protein sequence ID" value="CAL6013786.1"/>
    <property type="molecule type" value="Genomic_DNA"/>
</dbReference>
<reference evidence="2 3" key="2">
    <citation type="submission" date="2024-07" db="EMBL/GenBank/DDBJ databases">
        <authorList>
            <person name="Akdeniz Z."/>
        </authorList>
    </citation>
    <scope>NUCLEOTIDE SEQUENCE [LARGE SCALE GENOMIC DNA]</scope>
</reference>